<feature type="transmembrane region" description="Helical" evidence="7">
    <location>
        <begin position="281"/>
        <end position="302"/>
    </location>
</feature>
<keyword evidence="9" id="KW-1185">Reference proteome</keyword>
<accession>A0A4Q1JJU3</accession>
<dbReference type="GO" id="GO:0005886">
    <property type="term" value="C:plasma membrane"/>
    <property type="evidence" value="ECO:0007669"/>
    <property type="project" value="UniProtKB-SubCell"/>
</dbReference>
<evidence type="ECO:0000313" key="8">
    <source>
        <dbReference type="EMBL" id="RXQ92173.1"/>
    </source>
</evidence>
<keyword evidence="4 7" id="KW-0812">Transmembrane</keyword>
<dbReference type="RefSeq" id="WP_129254828.1">
    <property type="nucleotide sequence ID" value="NZ_SAXA01000010.1"/>
</dbReference>
<keyword evidence="5 7" id="KW-1133">Transmembrane helix</keyword>
<keyword evidence="6 7" id="KW-0472">Membrane</keyword>
<dbReference type="Pfam" id="PF03916">
    <property type="entry name" value="NrfD"/>
    <property type="match status" value="1"/>
</dbReference>
<gene>
    <name evidence="8" type="ORF">EO244_11525</name>
</gene>
<evidence type="ECO:0000313" key="9">
    <source>
        <dbReference type="Proteomes" id="UP000289703"/>
    </source>
</evidence>
<name>A0A4Q1JJU3_9BACT</name>
<comment type="subcellular location">
    <subcellularLocation>
        <location evidence="1">Cell membrane</location>
        <topology evidence="1">Multi-pass membrane protein</topology>
    </subcellularLocation>
</comment>
<feature type="transmembrane region" description="Helical" evidence="7">
    <location>
        <begin position="21"/>
        <end position="42"/>
    </location>
</feature>
<feature type="transmembrane region" description="Helical" evidence="7">
    <location>
        <begin position="62"/>
        <end position="86"/>
    </location>
</feature>
<feature type="transmembrane region" description="Helical" evidence="7">
    <location>
        <begin position="98"/>
        <end position="116"/>
    </location>
</feature>
<proteinExistence type="inferred from homology"/>
<feature type="transmembrane region" description="Helical" evidence="7">
    <location>
        <begin position="322"/>
        <end position="341"/>
    </location>
</feature>
<dbReference type="PANTHER" id="PTHR43044:SF2">
    <property type="entry name" value="POLYSULPHIDE REDUCTASE NRFD"/>
    <property type="match status" value="1"/>
</dbReference>
<feature type="transmembrane region" description="Helical" evidence="7">
    <location>
        <begin position="348"/>
        <end position="370"/>
    </location>
</feature>
<dbReference type="OrthoDB" id="9768846at2"/>
<comment type="caution">
    <text evidence="8">The sequence shown here is derived from an EMBL/GenBank/DDBJ whole genome shotgun (WGS) entry which is preliminary data.</text>
</comment>
<reference evidence="8 9" key="1">
    <citation type="submission" date="2019-01" db="EMBL/GenBank/DDBJ databases">
        <title>Ancylomarina salipaludis sp. nov., isolated from a salt marsh.</title>
        <authorList>
            <person name="Yoon J.-H."/>
        </authorList>
    </citation>
    <scope>NUCLEOTIDE SEQUENCE [LARGE SCALE GENOMIC DNA]</scope>
    <source>
        <strain evidence="8 9">SHSM-M15</strain>
    </source>
</reference>
<evidence type="ECO:0000256" key="7">
    <source>
        <dbReference type="SAM" id="Phobius"/>
    </source>
</evidence>
<dbReference type="AlphaFoldDB" id="A0A4Q1JJU3"/>
<evidence type="ECO:0000256" key="3">
    <source>
        <dbReference type="ARBA" id="ARBA00022475"/>
    </source>
</evidence>
<feature type="transmembrane region" description="Helical" evidence="7">
    <location>
        <begin position="204"/>
        <end position="225"/>
    </location>
</feature>
<feature type="transmembrane region" description="Helical" evidence="7">
    <location>
        <begin position="237"/>
        <end position="260"/>
    </location>
</feature>
<feature type="transmembrane region" description="Helical" evidence="7">
    <location>
        <begin position="136"/>
        <end position="157"/>
    </location>
</feature>
<evidence type="ECO:0000256" key="2">
    <source>
        <dbReference type="ARBA" id="ARBA00008929"/>
    </source>
</evidence>
<dbReference type="PANTHER" id="PTHR43044">
    <property type="match status" value="1"/>
</dbReference>
<protein>
    <submittedName>
        <fullName evidence="8">Polysulfide reductase</fullName>
    </submittedName>
</protein>
<evidence type="ECO:0000256" key="4">
    <source>
        <dbReference type="ARBA" id="ARBA00022692"/>
    </source>
</evidence>
<evidence type="ECO:0000256" key="5">
    <source>
        <dbReference type="ARBA" id="ARBA00022989"/>
    </source>
</evidence>
<dbReference type="Gene3D" id="1.20.1630.10">
    <property type="entry name" value="Formate dehydrogenase/DMSO reductase domain"/>
    <property type="match status" value="1"/>
</dbReference>
<dbReference type="InterPro" id="IPR005614">
    <property type="entry name" value="NrfD-like"/>
</dbReference>
<keyword evidence="3" id="KW-1003">Cell membrane</keyword>
<organism evidence="8 9">
    <name type="scientific">Ancylomarina salipaludis</name>
    <dbReference type="NCBI Taxonomy" id="2501299"/>
    <lineage>
        <taxon>Bacteria</taxon>
        <taxon>Pseudomonadati</taxon>
        <taxon>Bacteroidota</taxon>
        <taxon>Bacteroidia</taxon>
        <taxon>Marinilabiliales</taxon>
        <taxon>Marinifilaceae</taxon>
        <taxon>Ancylomarina</taxon>
    </lineage>
</organism>
<feature type="transmembrane region" description="Helical" evidence="7">
    <location>
        <begin position="397"/>
        <end position="418"/>
    </location>
</feature>
<dbReference type="Proteomes" id="UP000289703">
    <property type="component" value="Unassembled WGS sequence"/>
</dbReference>
<evidence type="ECO:0000256" key="1">
    <source>
        <dbReference type="ARBA" id="ARBA00004651"/>
    </source>
</evidence>
<comment type="similarity">
    <text evidence="2">Belongs to the NrfD family.</text>
</comment>
<evidence type="ECO:0000256" key="6">
    <source>
        <dbReference type="ARBA" id="ARBA00023136"/>
    </source>
</evidence>
<sequence>MKKHNDQVIDKLLSSVGRHNPAFKIWIIALLVIISIGCFAYYRQLRLGLVVTSMRDYTSWGIYISNFVFFVAVSLIGSLVSSILKLAKVKWSYPLTRISEIIAVAAIICAAVIIIVDMGRPDRFFNVIIYGRIQSPIIWDVLVIMTYLVISVLLLYLPMLPDIALCRDRLKHVAKWKQNLYRILALNWQNKPGQLNRLKKTSTILEIMVIPVAFAIHTITSWLFATTWRPGWDSTNLGPYFVSGAFMLGAAVIIVAMFFIRKSFKLEDFITNDHFDKMGKILVLLSLVYLYFNINEYLGPAFKMVGVEGEHITELFSGDYAAMYWLVQVPGLMLPILLMVFKRGRKPFNIMIISFFILMGAWFKRFLIVIPSLQHPYLPIQDVDESYLHYYPSWEEWAITFASFAGVLLIISLLLKLFPIIPIQEYIHHQDKSEDQSNEI</sequence>
<dbReference type="EMBL" id="SAXA01000010">
    <property type="protein sequence ID" value="RXQ92173.1"/>
    <property type="molecule type" value="Genomic_DNA"/>
</dbReference>